<gene>
    <name evidence="7" type="ORF">ODALV1_LOCUS14995</name>
</gene>
<reference evidence="7 8" key="1">
    <citation type="submission" date="2024-08" db="EMBL/GenBank/DDBJ databases">
        <authorList>
            <person name="Cucini C."/>
            <person name="Frati F."/>
        </authorList>
    </citation>
    <scope>NUCLEOTIDE SEQUENCE [LARGE SCALE GENOMIC DNA]</scope>
</reference>
<name>A0ABP1QTV9_9HEXA</name>
<dbReference type="PROSITE" id="PS50118">
    <property type="entry name" value="HMG_BOX_2"/>
    <property type="match status" value="1"/>
</dbReference>
<evidence type="ECO:0000256" key="1">
    <source>
        <dbReference type="ARBA" id="ARBA00004214"/>
    </source>
</evidence>
<evidence type="ECO:0000256" key="3">
    <source>
        <dbReference type="ARBA" id="ARBA00023054"/>
    </source>
</evidence>
<accession>A0ABP1QTV9</accession>
<feature type="DNA-binding region" description="HMG box" evidence="4">
    <location>
        <begin position="160"/>
        <end position="215"/>
    </location>
</feature>
<dbReference type="PANTHER" id="PTHR21680:SF0">
    <property type="entry name" value="COILED-COIL DOMAIN-CONTAINING PROTEIN 124"/>
    <property type="match status" value="1"/>
</dbReference>
<dbReference type="InterPro" id="IPR009071">
    <property type="entry name" value="HMG_box_dom"/>
</dbReference>
<dbReference type="SUPFAM" id="SSF47095">
    <property type="entry name" value="HMG-box"/>
    <property type="match status" value="1"/>
</dbReference>
<evidence type="ECO:0000313" key="8">
    <source>
        <dbReference type="Proteomes" id="UP001642540"/>
    </source>
</evidence>
<feature type="domain" description="HMG box" evidence="6">
    <location>
        <begin position="160"/>
        <end position="215"/>
    </location>
</feature>
<keyword evidence="8" id="KW-1185">Reference proteome</keyword>
<dbReference type="InterPro" id="IPR010422">
    <property type="entry name" value="Ccdc124/Oxs1"/>
</dbReference>
<evidence type="ECO:0000256" key="4">
    <source>
        <dbReference type="PROSITE-ProRule" id="PRU00267"/>
    </source>
</evidence>
<evidence type="ECO:0000313" key="7">
    <source>
        <dbReference type="EMBL" id="CAL8111393.1"/>
    </source>
</evidence>
<evidence type="ECO:0000256" key="2">
    <source>
        <dbReference type="ARBA" id="ARBA00008296"/>
    </source>
</evidence>
<dbReference type="Pfam" id="PF06244">
    <property type="entry name" value="Ccdc124"/>
    <property type="match status" value="1"/>
</dbReference>
<feature type="compositionally biased region" description="Basic and acidic residues" evidence="5">
    <location>
        <begin position="12"/>
        <end position="36"/>
    </location>
</feature>
<dbReference type="EMBL" id="CAXLJM020000046">
    <property type="protein sequence ID" value="CAL8111393.1"/>
    <property type="molecule type" value="Genomic_DNA"/>
</dbReference>
<comment type="similarity">
    <text evidence="2">Belongs to the CCDC124 family.</text>
</comment>
<evidence type="ECO:0000259" key="6">
    <source>
        <dbReference type="PROSITE" id="PS50118"/>
    </source>
</evidence>
<sequence>MPKNKAWGENSKAAEAKARKAETKKAEDEKKTKAAEDAYWQDDDAKLAKKQNRKEEQEKKRIEKLQKKTESKQMEQEEMERLAKTNQNATKITQAQIQAERERREAAARKASAVNKAPKPAPLLENLNRELPVDEVTTVDEALKVLTTKDTSSTPDRHPERRAKAAYHAFEEARLPILKAENPSLRLSQLKQLIFEEWKKSPENPMNQEHAEYNS</sequence>
<dbReference type="Proteomes" id="UP001642540">
    <property type="component" value="Unassembled WGS sequence"/>
</dbReference>
<keyword evidence="4" id="KW-0238">DNA-binding</keyword>
<feature type="region of interest" description="Disordered" evidence="5">
    <location>
        <begin position="1"/>
        <end position="129"/>
    </location>
</feature>
<proteinExistence type="inferred from homology"/>
<keyword evidence="3" id="KW-0175">Coiled coil</keyword>
<dbReference type="PANTHER" id="PTHR21680">
    <property type="entry name" value="COILED-COIL DOMAIN-CONTAINING PROTEIN 124"/>
    <property type="match status" value="1"/>
</dbReference>
<keyword evidence="4" id="KW-0539">Nucleus</keyword>
<dbReference type="InterPro" id="IPR054414">
    <property type="entry name" value="Ccdc124/Oxs1_C"/>
</dbReference>
<evidence type="ECO:0000256" key="5">
    <source>
        <dbReference type="SAM" id="MobiDB-lite"/>
    </source>
</evidence>
<feature type="compositionally biased region" description="Polar residues" evidence="5">
    <location>
        <begin position="84"/>
        <end position="93"/>
    </location>
</feature>
<feature type="compositionally biased region" description="Basic and acidic residues" evidence="5">
    <location>
        <begin position="43"/>
        <end position="83"/>
    </location>
</feature>
<dbReference type="InterPro" id="IPR036910">
    <property type="entry name" value="HMG_box_dom_sf"/>
</dbReference>
<comment type="caution">
    <text evidence="7">The sequence shown here is derived from an EMBL/GenBank/DDBJ whole genome shotgun (WGS) entry which is preliminary data.</text>
</comment>
<feature type="compositionally biased region" description="Basic and acidic residues" evidence="5">
    <location>
        <begin position="99"/>
        <end position="108"/>
    </location>
</feature>
<protein>
    <recommendedName>
        <fullName evidence="6">HMG box domain-containing protein</fullName>
    </recommendedName>
</protein>
<organism evidence="7 8">
    <name type="scientific">Orchesella dallaii</name>
    <dbReference type="NCBI Taxonomy" id="48710"/>
    <lineage>
        <taxon>Eukaryota</taxon>
        <taxon>Metazoa</taxon>
        <taxon>Ecdysozoa</taxon>
        <taxon>Arthropoda</taxon>
        <taxon>Hexapoda</taxon>
        <taxon>Collembola</taxon>
        <taxon>Entomobryomorpha</taxon>
        <taxon>Entomobryoidea</taxon>
        <taxon>Orchesellidae</taxon>
        <taxon>Orchesellinae</taxon>
        <taxon>Orchesella</taxon>
    </lineage>
</organism>
<comment type="subcellular location">
    <subcellularLocation>
        <location evidence="1">Midbody</location>
    </subcellularLocation>
</comment>